<accession>A0ABX2FHZ8</accession>
<keyword evidence="2" id="KW-1185">Reference proteome</keyword>
<proteinExistence type="predicted"/>
<reference evidence="1 2" key="1">
    <citation type="submission" date="2020-01" db="EMBL/GenBank/DDBJ databases">
        <title>Kibdelosporangium persica a novel Actinomycetes from a hot desert in Iran.</title>
        <authorList>
            <person name="Safaei N."/>
            <person name="Zaburannyi N."/>
            <person name="Mueller R."/>
            <person name="Wink J."/>
        </authorList>
    </citation>
    <scope>NUCLEOTIDE SEQUENCE [LARGE SCALE GENOMIC DNA]</scope>
    <source>
        <strain evidence="1 2">4NS15</strain>
    </source>
</reference>
<name>A0ABX2FHZ8_9PSEU</name>
<sequence>MLVKCLRNKGLPEPAHGLYYTEHTVFEVTVGETYPVYGISMFNRGLTLLLRDDTGKPNWQPIELFEVVDGRLPDGWKFATRDQGEAYTQAIFGYPRLVDDEGHEEALIEREPDAMRVFLDYVASAANDAPA</sequence>
<evidence type="ECO:0000313" key="1">
    <source>
        <dbReference type="EMBL" id="NRN70897.1"/>
    </source>
</evidence>
<dbReference type="EMBL" id="JAAATY010000047">
    <property type="protein sequence ID" value="NRN70897.1"/>
    <property type="molecule type" value="Genomic_DNA"/>
</dbReference>
<gene>
    <name evidence="1" type="ORF">GC106_81710</name>
</gene>
<comment type="caution">
    <text evidence="1">The sequence shown here is derived from an EMBL/GenBank/DDBJ whole genome shotgun (WGS) entry which is preliminary data.</text>
</comment>
<protein>
    <submittedName>
        <fullName evidence="1">Phosphoribosylaminoimidazole synthetase</fullName>
    </submittedName>
</protein>
<evidence type="ECO:0000313" key="2">
    <source>
        <dbReference type="Proteomes" id="UP000763557"/>
    </source>
</evidence>
<dbReference type="Proteomes" id="UP000763557">
    <property type="component" value="Unassembled WGS sequence"/>
</dbReference>
<organism evidence="1 2">
    <name type="scientific">Kibdelosporangium persicum</name>
    <dbReference type="NCBI Taxonomy" id="2698649"/>
    <lineage>
        <taxon>Bacteria</taxon>
        <taxon>Bacillati</taxon>
        <taxon>Actinomycetota</taxon>
        <taxon>Actinomycetes</taxon>
        <taxon>Pseudonocardiales</taxon>
        <taxon>Pseudonocardiaceae</taxon>
        <taxon>Kibdelosporangium</taxon>
    </lineage>
</organism>